<evidence type="ECO:0000256" key="6">
    <source>
        <dbReference type="ARBA" id="ARBA00022516"/>
    </source>
</evidence>
<keyword evidence="17 24" id="KW-0472">Membrane</keyword>
<dbReference type="EC" id="2.7.1.107" evidence="3 24"/>
<feature type="transmembrane region" description="Helical" evidence="24">
    <location>
        <begin position="180"/>
        <end position="202"/>
    </location>
</feature>
<comment type="caution">
    <text evidence="24">Lacks conserved residue(s) required for the propagation of feature annotation.</text>
</comment>
<feature type="binding site" evidence="22">
    <location>
        <position position="97"/>
    </location>
    <ligand>
        <name>ATP</name>
        <dbReference type="ChEBI" id="CHEBI:30616"/>
    </ligand>
</feature>
<feature type="binding site" evidence="21">
    <location>
        <position position="179"/>
    </location>
    <ligand>
        <name>substrate</name>
    </ligand>
</feature>
<evidence type="ECO:0000256" key="24">
    <source>
        <dbReference type="RuleBase" id="RU363065"/>
    </source>
</evidence>
<dbReference type="STRING" id="679897.HMU08820"/>
<dbReference type="GO" id="GO:0005524">
    <property type="term" value="F:ATP binding"/>
    <property type="evidence" value="ECO:0007669"/>
    <property type="project" value="UniProtKB-KW"/>
</dbReference>
<feature type="binding site" evidence="21">
    <location>
        <begin position="103"/>
        <end position="106"/>
    </location>
    <ligand>
        <name>substrate</name>
    </ligand>
</feature>
<dbReference type="PANTHER" id="PTHR34299">
    <property type="entry name" value="DIACYLGLYCEROL KINASE"/>
    <property type="match status" value="1"/>
</dbReference>
<evidence type="ECO:0000256" key="21">
    <source>
        <dbReference type="PIRSR" id="PIRSR600829-2"/>
    </source>
</evidence>
<feature type="compositionally biased region" description="Basic and acidic residues" evidence="25">
    <location>
        <begin position="1"/>
        <end position="11"/>
    </location>
</feature>
<keyword evidence="14 23" id="KW-0460">Magnesium</keyword>
<evidence type="ECO:0000256" key="9">
    <source>
        <dbReference type="ARBA" id="ARBA00022692"/>
    </source>
</evidence>
<evidence type="ECO:0000256" key="1">
    <source>
        <dbReference type="ARBA" id="ARBA00004429"/>
    </source>
</evidence>
<keyword evidence="15 24" id="KW-1133">Transmembrane helix</keyword>
<dbReference type="KEGG" id="hms:HMU08820"/>
<dbReference type="eggNOG" id="COG0818">
    <property type="taxonomic scope" value="Bacteria"/>
</dbReference>
<keyword evidence="5" id="KW-1003">Cell membrane</keyword>
<evidence type="ECO:0000256" key="8">
    <source>
        <dbReference type="ARBA" id="ARBA00022679"/>
    </source>
</evidence>
<feature type="binding site" evidence="23">
    <location>
        <position position="109"/>
    </location>
    <ligand>
        <name>a divalent metal cation</name>
        <dbReference type="ChEBI" id="CHEBI:60240"/>
    </ligand>
</feature>
<evidence type="ECO:0000256" key="14">
    <source>
        <dbReference type="ARBA" id="ARBA00022842"/>
    </source>
</evidence>
<keyword evidence="6" id="KW-0444">Lipid biosynthesis</keyword>
<sequence length="205" mass="23317">MTPQKNQRDAVDPSSDPARQNFIPQQNQHDAGNGIAYNEQNSASQPHFIYHHSNEVPHERNRDQTHRAGNAHQEDAIHRNEKKGKRGIGRLRNAFFYSMDGIRAAWKDEEAFRQVLVLGVIFAILGFVIGREWSHKILLVLPCFLCVAGELVNSAIENAIDFTSTKLHPLAKKAKDMGSALQLVCLGFFLVVWISYLLYLFFKLF</sequence>
<accession>D3UI16</accession>
<dbReference type="Gene3D" id="1.10.287.3610">
    <property type="match status" value="1"/>
</dbReference>
<evidence type="ECO:0000256" key="17">
    <source>
        <dbReference type="ARBA" id="ARBA00023136"/>
    </source>
</evidence>
<keyword evidence="9 24" id="KW-0812">Transmembrane</keyword>
<dbReference type="Proteomes" id="UP000001522">
    <property type="component" value="Chromosome"/>
</dbReference>
<keyword evidence="27" id="KW-1185">Reference proteome</keyword>
<name>D3UI16_HELM1</name>
<dbReference type="InterPro" id="IPR036945">
    <property type="entry name" value="DAGK_sf"/>
</dbReference>
<feature type="region of interest" description="Disordered" evidence="25">
    <location>
        <begin position="57"/>
        <end position="83"/>
    </location>
</feature>
<keyword evidence="13 22" id="KW-0067">ATP-binding</keyword>
<feature type="binding site" evidence="21">
    <location>
        <position position="150"/>
    </location>
    <ligand>
        <name>substrate</name>
    </ligand>
</feature>
<dbReference type="GO" id="GO:0006654">
    <property type="term" value="P:phosphatidic acid biosynthetic process"/>
    <property type="evidence" value="ECO:0007669"/>
    <property type="project" value="InterPro"/>
</dbReference>
<organism evidence="26 27">
    <name type="scientific">Helicobacter mustelae (strain ATCC 43772 / CCUG 25715 / CIP 103759 / LMG 18044 / NCTC 12198 / R85-136P)</name>
    <name type="common">Campylobacter mustelae</name>
    <dbReference type="NCBI Taxonomy" id="679897"/>
    <lineage>
        <taxon>Bacteria</taxon>
        <taxon>Pseudomonadati</taxon>
        <taxon>Campylobacterota</taxon>
        <taxon>Epsilonproteobacteria</taxon>
        <taxon>Campylobacterales</taxon>
        <taxon>Helicobacteraceae</taxon>
        <taxon>Helicobacter</taxon>
    </lineage>
</organism>
<evidence type="ECO:0000256" key="23">
    <source>
        <dbReference type="PIRSR" id="PIRSR600829-4"/>
    </source>
</evidence>
<keyword evidence="18" id="KW-0594">Phospholipid biosynthesis</keyword>
<keyword evidence="16 24" id="KW-0443">Lipid metabolism</keyword>
<evidence type="ECO:0000256" key="18">
    <source>
        <dbReference type="ARBA" id="ARBA00023209"/>
    </source>
</evidence>
<keyword evidence="11 22" id="KW-0547">Nucleotide-binding</keyword>
<evidence type="ECO:0000313" key="27">
    <source>
        <dbReference type="Proteomes" id="UP000001522"/>
    </source>
</evidence>
<feature type="binding site" evidence="22">
    <location>
        <position position="90"/>
    </location>
    <ligand>
        <name>ATP</name>
        <dbReference type="ChEBI" id="CHEBI:30616"/>
    </ligand>
</feature>
<evidence type="ECO:0000256" key="22">
    <source>
        <dbReference type="PIRSR" id="PIRSR600829-3"/>
    </source>
</evidence>
<comment type="similarity">
    <text evidence="2 24">Belongs to the bacterial diacylglycerol kinase family.</text>
</comment>
<comment type="catalytic activity">
    <reaction evidence="24">
        <text>a 1,2-diacyl-sn-glycerol + ATP = a 1,2-diacyl-sn-glycero-3-phosphate + ADP + H(+)</text>
        <dbReference type="Rhea" id="RHEA:10272"/>
        <dbReference type="ChEBI" id="CHEBI:15378"/>
        <dbReference type="ChEBI" id="CHEBI:17815"/>
        <dbReference type="ChEBI" id="CHEBI:30616"/>
        <dbReference type="ChEBI" id="CHEBI:58608"/>
        <dbReference type="ChEBI" id="CHEBI:456216"/>
        <dbReference type="EC" id="2.7.1.107"/>
    </reaction>
</comment>
<evidence type="ECO:0000256" key="5">
    <source>
        <dbReference type="ARBA" id="ARBA00022475"/>
    </source>
</evidence>
<keyword evidence="19 24" id="KW-1208">Phospholipid metabolism</keyword>
<comment type="function">
    <text evidence="24">Catalyzes the ATP-dependent phosphorylation of sn-l,2-diacylglycerol (DAG) to phosphatidic acid. Involved in the recycling of diacylglycerol produced as a by-product during membrane-derived oligosaccharide (MDO) biosynthesis.</text>
</comment>
<feature type="binding site" evidence="22">
    <location>
        <begin position="175"/>
        <end position="176"/>
    </location>
    <ligand>
        <name>ATP</name>
        <dbReference type="ChEBI" id="CHEBI:30616"/>
    </ligand>
</feature>
<dbReference type="HOGENOM" id="CLU_1335994_0_0_7"/>
<reference evidence="26 27" key="1">
    <citation type="journal article" date="2010" name="BMC Genomics">
        <title>Comparative genomics and proteomics of Helicobacter mustelae, an ulcerogenic and carcinogenic gastric pathogen.</title>
        <authorList>
            <person name="O'Toole P.W."/>
            <person name="Snelling W.J."/>
            <person name="Canchaya C."/>
            <person name="Forde B.M."/>
            <person name="Hardie K.R."/>
            <person name="Josenhans C."/>
            <person name="Graham R.L.J."/>
            <person name="McMullan G."/>
            <person name="Parkhill J."/>
            <person name="Belda E."/>
            <person name="Bentley S.D."/>
        </authorList>
    </citation>
    <scope>NUCLEOTIDE SEQUENCE [LARGE SCALE GENOMIC DNA]</scope>
    <source>
        <strain evidence="27">ATCC 43772 / LMG 18044 / NCTC 12198 / 12198</strain>
    </source>
</reference>
<evidence type="ECO:0000256" key="11">
    <source>
        <dbReference type="ARBA" id="ARBA00022741"/>
    </source>
</evidence>
<dbReference type="EMBL" id="FN555004">
    <property type="protein sequence ID" value="CBG40139.1"/>
    <property type="molecule type" value="Genomic_DNA"/>
</dbReference>
<evidence type="ECO:0000256" key="10">
    <source>
        <dbReference type="ARBA" id="ARBA00022723"/>
    </source>
</evidence>
<evidence type="ECO:0000256" key="7">
    <source>
        <dbReference type="ARBA" id="ARBA00022519"/>
    </source>
</evidence>
<feature type="binding site" evidence="22">
    <location>
        <position position="109"/>
    </location>
    <ligand>
        <name>ATP</name>
        <dbReference type="ChEBI" id="CHEBI:30616"/>
    </ligand>
</feature>
<evidence type="ECO:0000313" key="26">
    <source>
        <dbReference type="EMBL" id="CBG40139.1"/>
    </source>
</evidence>
<keyword evidence="7" id="KW-0997">Cell inner membrane</keyword>
<feature type="transmembrane region" description="Helical" evidence="24">
    <location>
        <begin position="111"/>
        <end position="130"/>
    </location>
</feature>
<evidence type="ECO:0000256" key="12">
    <source>
        <dbReference type="ARBA" id="ARBA00022777"/>
    </source>
</evidence>
<dbReference type="AlphaFoldDB" id="D3UI16"/>
<proteinExistence type="inferred from homology"/>
<evidence type="ECO:0000256" key="2">
    <source>
        <dbReference type="ARBA" id="ARBA00005967"/>
    </source>
</evidence>
<feature type="binding site" evidence="23">
    <location>
        <position position="157"/>
    </location>
    <ligand>
        <name>a divalent metal cation</name>
        <dbReference type="ChEBI" id="CHEBI:60240"/>
    </ligand>
</feature>
<evidence type="ECO:0000256" key="19">
    <source>
        <dbReference type="ARBA" id="ARBA00023264"/>
    </source>
</evidence>
<gene>
    <name evidence="26" type="ordered locus">HMU08820</name>
</gene>
<keyword evidence="10 23" id="KW-0479">Metal-binding</keyword>
<evidence type="ECO:0000256" key="3">
    <source>
        <dbReference type="ARBA" id="ARBA00012133"/>
    </source>
</evidence>
<dbReference type="InterPro" id="IPR033718">
    <property type="entry name" value="DAGK_prok"/>
</dbReference>
<dbReference type="Pfam" id="PF01219">
    <property type="entry name" value="DAGK_prokar"/>
    <property type="match status" value="1"/>
</dbReference>
<comment type="cofactor">
    <cofactor evidence="23">
        <name>Mg(2+)</name>
        <dbReference type="ChEBI" id="CHEBI:18420"/>
    </cofactor>
    <text evidence="23">Mn(2+), Zn(2+), Cd(2+) and Co(2+) support activity to lesser extents.</text>
</comment>
<evidence type="ECO:0000256" key="15">
    <source>
        <dbReference type="ARBA" id="ARBA00022989"/>
    </source>
</evidence>
<dbReference type="GO" id="GO:0005886">
    <property type="term" value="C:plasma membrane"/>
    <property type="evidence" value="ECO:0007669"/>
    <property type="project" value="UniProtKB-SubCell"/>
</dbReference>
<dbReference type="InterPro" id="IPR000829">
    <property type="entry name" value="DAGK"/>
</dbReference>
<feature type="active site" description="Proton acceptor" evidence="20">
    <location>
        <position position="150"/>
    </location>
</feature>
<keyword evidence="12 24" id="KW-0418">Kinase</keyword>
<protein>
    <recommendedName>
        <fullName evidence="4 24">Diacylglycerol kinase</fullName>
        <ecNumber evidence="3 24">2.7.1.107</ecNumber>
    </recommendedName>
</protein>
<evidence type="ECO:0000256" key="13">
    <source>
        <dbReference type="ARBA" id="ARBA00022840"/>
    </source>
</evidence>
<feature type="compositionally biased region" description="Basic and acidic residues" evidence="25">
    <location>
        <begin position="57"/>
        <end position="79"/>
    </location>
</feature>
<dbReference type="PANTHER" id="PTHR34299:SF1">
    <property type="entry name" value="DIACYLGLYCEROL KINASE"/>
    <property type="match status" value="1"/>
</dbReference>
<dbReference type="CDD" id="cd14264">
    <property type="entry name" value="DAGK_IM"/>
    <property type="match status" value="1"/>
</dbReference>
<evidence type="ECO:0000256" key="25">
    <source>
        <dbReference type="SAM" id="MobiDB-lite"/>
    </source>
</evidence>
<dbReference type="GO" id="GO:0046872">
    <property type="term" value="F:metal ion binding"/>
    <property type="evidence" value="ECO:0007669"/>
    <property type="project" value="UniProtKB-KW"/>
</dbReference>
<evidence type="ECO:0000256" key="16">
    <source>
        <dbReference type="ARBA" id="ARBA00023098"/>
    </source>
</evidence>
<comment type="subcellular location">
    <subcellularLocation>
        <location evidence="1">Cell inner membrane</location>
        <topology evidence="1">Multi-pass membrane protein</topology>
    </subcellularLocation>
</comment>
<evidence type="ECO:0000256" key="20">
    <source>
        <dbReference type="PIRSR" id="PIRSR600829-1"/>
    </source>
</evidence>
<evidence type="ECO:0000256" key="4">
    <source>
        <dbReference type="ARBA" id="ARBA00017575"/>
    </source>
</evidence>
<feature type="binding site" evidence="22">
    <location>
        <position position="157"/>
    </location>
    <ligand>
        <name>ATP</name>
        <dbReference type="ChEBI" id="CHEBI:30616"/>
    </ligand>
</feature>
<keyword evidence="8 24" id="KW-0808">Transferase</keyword>
<feature type="binding site" evidence="21">
    <location>
        <position position="90"/>
    </location>
    <ligand>
        <name>substrate</name>
    </ligand>
</feature>
<dbReference type="GO" id="GO:0004143">
    <property type="term" value="F:ATP-dependent diacylglycerol kinase activity"/>
    <property type="evidence" value="ECO:0007669"/>
    <property type="project" value="UniProtKB-EC"/>
</dbReference>
<feature type="region of interest" description="Disordered" evidence="25">
    <location>
        <begin position="1"/>
        <end position="38"/>
    </location>
</feature>